<evidence type="ECO:0000256" key="1">
    <source>
        <dbReference type="SAM" id="Phobius"/>
    </source>
</evidence>
<keyword evidence="1" id="KW-1133">Transmembrane helix</keyword>
<name>A0A6A6UD10_9PEZI</name>
<dbReference type="AlphaFoldDB" id="A0A6A6UD10"/>
<accession>A0A6A6UD10</accession>
<feature type="transmembrane region" description="Helical" evidence="1">
    <location>
        <begin position="76"/>
        <end position="101"/>
    </location>
</feature>
<dbReference type="EMBL" id="MU004236">
    <property type="protein sequence ID" value="KAF2668804.1"/>
    <property type="molecule type" value="Genomic_DNA"/>
</dbReference>
<organism evidence="2 3">
    <name type="scientific">Microthyrium microscopicum</name>
    <dbReference type="NCBI Taxonomy" id="703497"/>
    <lineage>
        <taxon>Eukaryota</taxon>
        <taxon>Fungi</taxon>
        <taxon>Dikarya</taxon>
        <taxon>Ascomycota</taxon>
        <taxon>Pezizomycotina</taxon>
        <taxon>Dothideomycetes</taxon>
        <taxon>Dothideomycetes incertae sedis</taxon>
        <taxon>Microthyriales</taxon>
        <taxon>Microthyriaceae</taxon>
        <taxon>Microthyrium</taxon>
    </lineage>
</organism>
<evidence type="ECO:0000313" key="2">
    <source>
        <dbReference type="EMBL" id="KAF2668804.1"/>
    </source>
</evidence>
<keyword evidence="1" id="KW-0472">Membrane</keyword>
<protein>
    <submittedName>
        <fullName evidence="2">Uncharacterized protein</fullName>
    </submittedName>
</protein>
<gene>
    <name evidence="2" type="ORF">BT63DRAFT_456445</name>
</gene>
<keyword evidence="3" id="KW-1185">Reference proteome</keyword>
<keyword evidence="1" id="KW-0812">Transmembrane</keyword>
<reference evidence="2" key="1">
    <citation type="journal article" date="2020" name="Stud. Mycol.">
        <title>101 Dothideomycetes genomes: a test case for predicting lifestyles and emergence of pathogens.</title>
        <authorList>
            <person name="Haridas S."/>
            <person name="Albert R."/>
            <person name="Binder M."/>
            <person name="Bloem J."/>
            <person name="Labutti K."/>
            <person name="Salamov A."/>
            <person name="Andreopoulos B."/>
            <person name="Baker S."/>
            <person name="Barry K."/>
            <person name="Bills G."/>
            <person name="Bluhm B."/>
            <person name="Cannon C."/>
            <person name="Castanera R."/>
            <person name="Culley D."/>
            <person name="Daum C."/>
            <person name="Ezra D."/>
            <person name="Gonzalez J."/>
            <person name="Henrissat B."/>
            <person name="Kuo A."/>
            <person name="Liang C."/>
            <person name="Lipzen A."/>
            <person name="Lutzoni F."/>
            <person name="Magnuson J."/>
            <person name="Mondo S."/>
            <person name="Nolan M."/>
            <person name="Ohm R."/>
            <person name="Pangilinan J."/>
            <person name="Park H.-J."/>
            <person name="Ramirez L."/>
            <person name="Alfaro M."/>
            <person name="Sun H."/>
            <person name="Tritt A."/>
            <person name="Yoshinaga Y."/>
            <person name="Zwiers L.-H."/>
            <person name="Turgeon B."/>
            <person name="Goodwin S."/>
            <person name="Spatafora J."/>
            <person name="Crous P."/>
            <person name="Grigoriev I."/>
        </authorList>
    </citation>
    <scope>NUCLEOTIDE SEQUENCE</scope>
    <source>
        <strain evidence="2">CBS 115976</strain>
    </source>
</reference>
<proteinExistence type="predicted"/>
<evidence type="ECO:0000313" key="3">
    <source>
        <dbReference type="Proteomes" id="UP000799302"/>
    </source>
</evidence>
<sequence length="180" mass="20376">MSPIPALSPGVFMPSPLPQIDYLPPSLATAHDAIPSAPWTDISRPMMRRDIDGDCGCCCRFRSGNMTAEQAKRASIIIWAVVGSFMGVIILIFLACCIAFCCSSDEKERRATRTKDTQRAQTHSDEAFRGLEIQKQKVRSEDELNEAALEEITRVYESRLDQPRYERHVLAHNKSRYSRR</sequence>
<dbReference type="Proteomes" id="UP000799302">
    <property type="component" value="Unassembled WGS sequence"/>
</dbReference>